<evidence type="ECO:0000256" key="5">
    <source>
        <dbReference type="ARBA" id="ARBA00022801"/>
    </source>
</evidence>
<dbReference type="GO" id="GO:0046872">
    <property type="term" value="F:metal ion binding"/>
    <property type="evidence" value="ECO:0007669"/>
    <property type="project" value="UniProtKB-KW"/>
</dbReference>
<dbReference type="AlphaFoldDB" id="A0A0C3Q536"/>
<dbReference type="InterPro" id="IPR003154">
    <property type="entry name" value="S1/P1nuclease"/>
</dbReference>
<keyword evidence="3" id="KW-0479">Metal-binding</keyword>
<dbReference type="STRING" id="1051891.A0A0C3Q536"/>
<comment type="similarity">
    <text evidence="1">Belongs to the nuclease type I family.</text>
</comment>
<organism evidence="9 10">
    <name type="scientific">Tulasnella calospora MUT 4182</name>
    <dbReference type="NCBI Taxonomy" id="1051891"/>
    <lineage>
        <taxon>Eukaryota</taxon>
        <taxon>Fungi</taxon>
        <taxon>Dikarya</taxon>
        <taxon>Basidiomycota</taxon>
        <taxon>Agaricomycotina</taxon>
        <taxon>Agaricomycetes</taxon>
        <taxon>Cantharellales</taxon>
        <taxon>Tulasnellaceae</taxon>
        <taxon>Tulasnella</taxon>
    </lineage>
</organism>
<reference evidence="10" key="2">
    <citation type="submission" date="2015-01" db="EMBL/GenBank/DDBJ databases">
        <title>Evolutionary Origins and Diversification of the Mycorrhizal Mutualists.</title>
        <authorList>
            <consortium name="DOE Joint Genome Institute"/>
            <consortium name="Mycorrhizal Genomics Consortium"/>
            <person name="Kohler A."/>
            <person name="Kuo A."/>
            <person name="Nagy L.G."/>
            <person name="Floudas D."/>
            <person name="Copeland A."/>
            <person name="Barry K.W."/>
            <person name="Cichocki N."/>
            <person name="Veneault-Fourrey C."/>
            <person name="LaButti K."/>
            <person name="Lindquist E.A."/>
            <person name="Lipzen A."/>
            <person name="Lundell T."/>
            <person name="Morin E."/>
            <person name="Murat C."/>
            <person name="Riley R."/>
            <person name="Ohm R."/>
            <person name="Sun H."/>
            <person name="Tunlid A."/>
            <person name="Henrissat B."/>
            <person name="Grigoriev I.V."/>
            <person name="Hibbett D.S."/>
            <person name="Martin F."/>
        </authorList>
    </citation>
    <scope>NUCLEOTIDE SEQUENCE [LARGE SCALE GENOMIC DNA]</scope>
    <source>
        <strain evidence="10">MUT 4182</strain>
    </source>
</reference>
<dbReference type="CDD" id="cd11010">
    <property type="entry name" value="S1-P1_nuclease"/>
    <property type="match status" value="1"/>
</dbReference>
<reference evidence="9 10" key="1">
    <citation type="submission" date="2014-04" db="EMBL/GenBank/DDBJ databases">
        <authorList>
            <consortium name="DOE Joint Genome Institute"/>
            <person name="Kuo A."/>
            <person name="Girlanda M."/>
            <person name="Perotto S."/>
            <person name="Kohler A."/>
            <person name="Nagy L.G."/>
            <person name="Floudas D."/>
            <person name="Copeland A."/>
            <person name="Barry K.W."/>
            <person name="Cichocki N."/>
            <person name="Veneault-Fourrey C."/>
            <person name="LaButti K."/>
            <person name="Lindquist E.A."/>
            <person name="Lipzen A."/>
            <person name="Lundell T."/>
            <person name="Morin E."/>
            <person name="Murat C."/>
            <person name="Sun H."/>
            <person name="Tunlid A."/>
            <person name="Henrissat B."/>
            <person name="Grigoriev I.V."/>
            <person name="Hibbett D.S."/>
            <person name="Martin F."/>
            <person name="Nordberg H.P."/>
            <person name="Cantor M.N."/>
            <person name="Hua S.X."/>
        </authorList>
    </citation>
    <scope>NUCLEOTIDE SEQUENCE [LARGE SCALE GENOMIC DNA]</scope>
    <source>
        <strain evidence="9 10">MUT 4182</strain>
    </source>
</reference>
<dbReference type="OrthoDB" id="441446at2759"/>
<dbReference type="PANTHER" id="PTHR33146">
    <property type="entry name" value="ENDONUCLEASE 4"/>
    <property type="match status" value="1"/>
</dbReference>
<name>A0A0C3Q536_9AGAM</name>
<keyword evidence="2" id="KW-0540">Nuclease</keyword>
<evidence type="ECO:0000256" key="3">
    <source>
        <dbReference type="ARBA" id="ARBA00022723"/>
    </source>
</evidence>
<dbReference type="GO" id="GO:0004519">
    <property type="term" value="F:endonuclease activity"/>
    <property type="evidence" value="ECO:0007669"/>
    <property type="project" value="UniProtKB-KW"/>
</dbReference>
<keyword evidence="4" id="KW-0255">Endonuclease</keyword>
<evidence type="ECO:0000256" key="8">
    <source>
        <dbReference type="SAM" id="SignalP"/>
    </source>
</evidence>
<feature type="chain" id="PRO_5002177288" evidence="8">
    <location>
        <begin position="22"/>
        <end position="371"/>
    </location>
</feature>
<evidence type="ECO:0000256" key="2">
    <source>
        <dbReference type="ARBA" id="ARBA00022722"/>
    </source>
</evidence>
<dbReference type="PANTHER" id="PTHR33146:SF29">
    <property type="entry name" value="S1_P1 NUCLEASE"/>
    <property type="match status" value="1"/>
</dbReference>
<dbReference type="Pfam" id="PF02265">
    <property type="entry name" value="S1-P1_nuclease"/>
    <property type="match status" value="1"/>
</dbReference>
<evidence type="ECO:0000256" key="1">
    <source>
        <dbReference type="ARBA" id="ARBA00009547"/>
    </source>
</evidence>
<keyword evidence="10" id="KW-1185">Reference proteome</keyword>
<evidence type="ECO:0000256" key="4">
    <source>
        <dbReference type="ARBA" id="ARBA00022759"/>
    </source>
</evidence>
<keyword evidence="7" id="KW-0325">Glycoprotein</keyword>
<dbReference type="GO" id="GO:0016788">
    <property type="term" value="F:hydrolase activity, acting on ester bonds"/>
    <property type="evidence" value="ECO:0007669"/>
    <property type="project" value="InterPro"/>
</dbReference>
<keyword evidence="6" id="KW-1015">Disulfide bond</keyword>
<dbReference type="SUPFAM" id="SSF48537">
    <property type="entry name" value="Phospholipase C/P1 nuclease"/>
    <property type="match status" value="1"/>
</dbReference>
<dbReference type="Proteomes" id="UP000054248">
    <property type="component" value="Unassembled WGS sequence"/>
</dbReference>
<gene>
    <name evidence="9" type="ORF">M407DRAFT_246445</name>
</gene>
<keyword evidence="5" id="KW-0378">Hydrolase</keyword>
<feature type="signal peptide" evidence="8">
    <location>
        <begin position="1"/>
        <end position="21"/>
    </location>
</feature>
<dbReference type="GO" id="GO:0006308">
    <property type="term" value="P:DNA catabolic process"/>
    <property type="evidence" value="ECO:0007669"/>
    <property type="project" value="InterPro"/>
</dbReference>
<dbReference type="GO" id="GO:0003676">
    <property type="term" value="F:nucleic acid binding"/>
    <property type="evidence" value="ECO:0007669"/>
    <property type="project" value="InterPro"/>
</dbReference>
<proteinExistence type="inferred from homology"/>
<dbReference type="InterPro" id="IPR008947">
    <property type="entry name" value="PLipase_C/P1_nuclease_dom_sf"/>
</dbReference>
<sequence>MKSLIFVPLLASKAFAWGVAGHEITATIAEILLTDKTRDQLCEILPPWTKCHLAPVAAWADKIKSDPWWRSWTSPMHYVNPIGDWPSQHCVYGEDGWHMPEKNLFTAINNYTRIVPNAVGEEQDFALRFLIHYIGDLHQPLHLTGRERGGNGIKVRFERRITSLHGVWDGGLITKAVREIANYTRPVPEKRIERALRGAIYDPYVRFIAKEGLLGWWKDEYSSWAHCPTDSASWLLTASEDANPQLRFNRPSSGLPVSTRSLADDPLLPACPNHWGQALHALNCEIIFPPQLDTPNPHKSSWIEKVLDKTVGFVFNPRPDYPELNTPEYAGRIRNEKLVEKLLAMGGVRLAAVLNDLFDPQADGKARELTW</sequence>
<evidence type="ECO:0000256" key="7">
    <source>
        <dbReference type="ARBA" id="ARBA00023180"/>
    </source>
</evidence>
<protein>
    <submittedName>
        <fullName evidence="9">Uncharacterized protein</fullName>
    </submittedName>
</protein>
<evidence type="ECO:0000256" key="6">
    <source>
        <dbReference type="ARBA" id="ARBA00023157"/>
    </source>
</evidence>
<keyword evidence="8" id="KW-0732">Signal</keyword>
<dbReference type="HOGENOM" id="CLU_044365_2_0_1"/>
<dbReference type="EMBL" id="KN823277">
    <property type="protein sequence ID" value="KIO18556.1"/>
    <property type="molecule type" value="Genomic_DNA"/>
</dbReference>
<accession>A0A0C3Q536</accession>
<dbReference type="Gene3D" id="1.10.575.10">
    <property type="entry name" value="P1 Nuclease"/>
    <property type="match status" value="1"/>
</dbReference>
<evidence type="ECO:0000313" key="9">
    <source>
        <dbReference type="EMBL" id="KIO18556.1"/>
    </source>
</evidence>
<evidence type="ECO:0000313" key="10">
    <source>
        <dbReference type="Proteomes" id="UP000054248"/>
    </source>
</evidence>